<feature type="transmembrane region" description="Helical" evidence="9">
    <location>
        <begin position="7"/>
        <end position="28"/>
    </location>
</feature>
<dbReference type="InterPro" id="IPR001128">
    <property type="entry name" value="Cyt_P450"/>
</dbReference>
<accession>A0A2G9GHG6</accession>
<name>A0A2G9GHG6_9LAMI</name>
<evidence type="ECO:0000256" key="6">
    <source>
        <dbReference type="ARBA" id="ARBA00023033"/>
    </source>
</evidence>
<dbReference type="InterPro" id="IPR002401">
    <property type="entry name" value="Cyt_P450_E_grp-I"/>
</dbReference>
<dbReference type="STRING" id="429701.A0A2G9GHG6"/>
<dbReference type="Gene3D" id="1.10.630.10">
    <property type="entry name" value="Cytochrome P450"/>
    <property type="match status" value="1"/>
</dbReference>
<keyword evidence="11" id="KW-1185">Reference proteome</keyword>
<dbReference type="InterPro" id="IPR017972">
    <property type="entry name" value="Cyt_P450_CS"/>
</dbReference>
<dbReference type="GO" id="GO:0016020">
    <property type="term" value="C:membrane"/>
    <property type="evidence" value="ECO:0007669"/>
    <property type="project" value="UniProtKB-SubCell"/>
</dbReference>
<organism evidence="10 11">
    <name type="scientific">Handroanthus impetiginosus</name>
    <dbReference type="NCBI Taxonomy" id="429701"/>
    <lineage>
        <taxon>Eukaryota</taxon>
        <taxon>Viridiplantae</taxon>
        <taxon>Streptophyta</taxon>
        <taxon>Embryophyta</taxon>
        <taxon>Tracheophyta</taxon>
        <taxon>Spermatophyta</taxon>
        <taxon>Magnoliopsida</taxon>
        <taxon>eudicotyledons</taxon>
        <taxon>Gunneridae</taxon>
        <taxon>Pentapetalae</taxon>
        <taxon>asterids</taxon>
        <taxon>lamiids</taxon>
        <taxon>Lamiales</taxon>
        <taxon>Bignoniaceae</taxon>
        <taxon>Crescentiina</taxon>
        <taxon>Tabebuia alliance</taxon>
        <taxon>Handroanthus</taxon>
    </lineage>
</organism>
<dbReference type="AlphaFoldDB" id="A0A2G9GHG6"/>
<evidence type="ECO:0000256" key="8">
    <source>
        <dbReference type="RuleBase" id="RU000461"/>
    </source>
</evidence>
<keyword evidence="5 7" id="KW-0408">Iron</keyword>
<proteinExistence type="inferred from homology"/>
<dbReference type="GO" id="GO:0004497">
    <property type="term" value="F:monooxygenase activity"/>
    <property type="evidence" value="ECO:0007669"/>
    <property type="project" value="UniProtKB-KW"/>
</dbReference>
<dbReference type="InterPro" id="IPR036396">
    <property type="entry name" value="Cyt_P450_sf"/>
</dbReference>
<dbReference type="OrthoDB" id="1055148at2759"/>
<keyword evidence="4 8" id="KW-0560">Oxidoreductase</keyword>
<dbReference type="PRINTS" id="PR00463">
    <property type="entry name" value="EP450I"/>
</dbReference>
<feature type="binding site" description="axial binding residue" evidence="7">
    <location>
        <position position="426"/>
    </location>
    <ligand>
        <name>heme</name>
        <dbReference type="ChEBI" id="CHEBI:30413"/>
    </ligand>
    <ligandPart>
        <name>Fe</name>
        <dbReference type="ChEBI" id="CHEBI:18248"/>
    </ligandPart>
</feature>
<dbReference type="PRINTS" id="PR00385">
    <property type="entry name" value="P450"/>
</dbReference>
<keyword evidence="9" id="KW-0812">Transmembrane</keyword>
<keyword evidence="2 7" id="KW-0349">Heme</keyword>
<dbReference type="EC" id="1.14.13.89" evidence="10"/>
<dbReference type="GO" id="GO:0005506">
    <property type="term" value="F:iron ion binding"/>
    <property type="evidence" value="ECO:0007669"/>
    <property type="project" value="InterPro"/>
</dbReference>
<dbReference type="PANTHER" id="PTHR47947">
    <property type="entry name" value="CYTOCHROME P450 82C3-RELATED"/>
    <property type="match status" value="1"/>
</dbReference>
<evidence type="ECO:0000256" key="7">
    <source>
        <dbReference type="PIRSR" id="PIRSR602401-1"/>
    </source>
</evidence>
<dbReference type="PROSITE" id="PS00086">
    <property type="entry name" value="CYTOCHROME_P450"/>
    <property type="match status" value="1"/>
</dbReference>
<keyword evidence="3 7" id="KW-0479">Metal-binding</keyword>
<dbReference type="EMBL" id="NKXS01005069">
    <property type="protein sequence ID" value="PIN04635.1"/>
    <property type="molecule type" value="Genomic_DNA"/>
</dbReference>
<dbReference type="PANTHER" id="PTHR47947:SF24">
    <property type="entry name" value="ISOFLAVONE 2'-HYDROXYLASE-LIKE"/>
    <property type="match status" value="1"/>
</dbReference>
<dbReference type="Pfam" id="PF00067">
    <property type="entry name" value="p450"/>
    <property type="match status" value="1"/>
</dbReference>
<dbReference type="InterPro" id="IPR050651">
    <property type="entry name" value="Plant_Cytochrome_P450_Monoox"/>
</dbReference>
<evidence type="ECO:0000256" key="5">
    <source>
        <dbReference type="ARBA" id="ARBA00023004"/>
    </source>
</evidence>
<evidence type="ECO:0000256" key="9">
    <source>
        <dbReference type="SAM" id="Phobius"/>
    </source>
</evidence>
<keyword evidence="9" id="KW-0472">Membrane</keyword>
<dbReference type="GO" id="GO:0016705">
    <property type="term" value="F:oxidoreductase activity, acting on paired donors, with incorporation or reduction of molecular oxygen"/>
    <property type="evidence" value="ECO:0007669"/>
    <property type="project" value="InterPro"/>
</dbReference>
<evidence type="ECO:0000256" key="4">
    <source>
        <dbReference type="ARBA" id="ARBA00023002"/>
    </source>
</evidence>
<gene>
    <name evidence="10" type="ORF">CDL12_22824</name>
</gene>
<keyword evidence="6 8" id="KW-0503">Monooxygenase</keyword>
<keyword evidence="9" id="KW-1133">Transmembrane helix</keyword>
<comment type="similarity">
    <text evidence="8">Belongs to the cytochrome P450 family.</text>
</comment>
<evidence type="ECO:0000313" key="11">
    <source>
        <dbReference type="Proteomes" id="UP000231279"/>
    </source>
</evidence>
<comment type="subcellular location">
    <subcellularLocation>
        <location evidence="1">Membrane</location>
        <topology evidence="1">Single-pass membrane protein</topology>
    </subcellularLocation>
</comment>
<reference evidence="11" key="1">
    <citation type="journal article" date="2018" name="Gigascience">
        <title>Genome assembly of the Pink Ipe (Handroanthus impetiginosus, Bignoniaceae), a highly valued, ecologically keystone Neotropical timber forest tree.</title>
        <authorList>
            <person name="Silva-Junior O.B."/>
            <person name="Grattapaglia D."/>
            <person name="Novaes E."/>
            <person name="Collevatti R.G."/>
        </authorList>
    </citation>
    <scope>NUCLEOTIDE SEQUENCE [LARGE SCALE GENOMIC DNA]</scope>
    <source>
        <strain evidence="11">cv. UFG-1</strain>
    </source>
</reference>
<dbReference type="Proteomes" id="UP000231279">
    <property type="component" value="Unassembled WGS sequence"/>
</dbReference>
<comment type="cofactor">
    <cofactor evidence="7">
        <name>heme</name>
        <dbReference type="ChEBI" id="CHEBI:30413"/>
    </cofactor>
</comment>
<evidence type="ECO:0000256" key="1">
    <source>
        <dbReference type="ARBA" id="ARBA00004167"/>
    </source>
</evidence>
<evidence type="ECO:0000313" key="10">
    <source>
        <dbReference type="EMBL" id="PIN04635.1"/>
    </source>
</evidence>
<dbReference type="GO" id="GO:0020037">
    <property type="term" value="F:heme binding"/>
    <property type="evidence" value="ECO:0007669"/>
    <property type="project" value="InterPro"/>
</dbReference>
<sequence>MDTLLYFLLYLIITLVLLFLCTITQHFLDKLANLPPTPFPSLPFIGHIYFFAKTIPFHRAMSDVSRRHGPVVFLRLGSRPVLLVSSPSATQECLTQNDIIFANRPPLLNGKHFGYNFTSLAWSSYGDHWRNLRRISAIGLLSSHKLQMLSSIRVNESRAMITRMIKDNKNDPIDMRATFFGYTYNVVMGMITGELQGVEDSSEMFQEIVEEMSRVTLEANIVDFLPFVGYWFGFKADIERKFSSIQEKRDKFMENVIEKHRGILEEIGDNGHDQKSLIKVLLDLERGQPEYYTDETIRNLLLVLVQGASHSTSNTLEWAFSLLLENPDTMTRARAEIDNLVGKEQTLRMHPAAPLLTPHYSSEKCIVGGFSVPPGTMLLVNVWDFQNNPQTWKDPEKFMPDRFTGKNSYKDYNFKFVPFGRGRRACPGENLAMNMVGLALGTLIQCFEWEKYGEIDMGEGRGVITPRIQPLRAKCIPRPFLVDLL</sequence>
<dbReference type="SUPFAM" id="SSF48264">
    <property type="entry name" value="Cytochrome P450"/>
    <property type="match status" value="1"/>
</dbReference>
<evidence type="ECO:0000256" key="2">
    <source>
        <dbReference type="ARBA" id="ARBA00022617"/>
    </source>
</evidence>
<comment type="caution">
    <text evidence="10">The sequence shown here is derived from an EMBL/GenBank/DDBJ whole genome shotgun (WGS) entry which is preliminary data.</text>
</comment>
<evidence type="ECO:0000256" key="3">
    <source>
        <dbReference type="ARBA" id="ARBA00022723"/>
    </source>
</evidence>
<protein>
    <submittedName>
        <fullName evidence="10">Cytochrome P450 CYP2 subfamily</fullName>
        <ecNumber evidence="10">1.14.13.89</ecNumber>
    </submittedName>
</protein>